<proteinExistence type="predicted"/>
<keyword evidence="3" id="KW-1185">Reference proteome</keyword>
<feature type="region of interest" description="Disordered" evidence="1">
    <location>
        <begin position="50"/>
        <end position="91"/>
    </location>
</feature>
<accession>A0A3S5B143</accession>
<gene>
    <name evidence="2" type="ORF">PXEA_LOCUS3629</name>
</gene>
<reference evidence="2" key="1">
    <citation type="submission" date="2018-11" db="EMBL/GenBank/DDBJ databases">
        <authorList>
            <consortium name="Pathogen Informatics"/>
        </authorList>
    </citation>
    <scope>NUCLEOTIDE SEQUENCE</scope>
</reference>
<comment type="caution">
    <text evidence="2">The sequence shown here is derived from an EMBL/GenBank/DDBJ whole genome shotgun (WGS) entry which is preliminary data.</text>
</comment>
<name>A0A3S5B143_9PLAT</name>
<sequence>MVTLLQFASKLQRLRRRRHATSRHYLVPQSHCPGPCVCLEFPSASVGAVAGEPDDGSSSCDSFGMRRESRHRGWPKTHESGPPGQALSPGRSKFVSSAFAASQRNALRNRLTVGGLASVPAASLGAALAATITSETVNYTSSSEQSCDTVIYLGRHRLPEDIDTDNEGPPEPLCSKLKRIDQLTADSDSVGSSIHTRMHTHTHMHTCRLKLRKVVANGYPHLA</sequence>
<dbReference type="EMBL" id="CAAALY010008293">
    <property type="protein sequence ID" value="VEL10189.1"/>
    <property type="molecule type" value="Genomic_DNA"/>
</dbReference>
<dbReference type="AlphaFoldDB" id="A0A3S5B143"/>
<dbReference type="Proteomes" id="UP000784294">
    <property type="component" value="Unassembled WGS sequence"/>
</dbReference>
<protein>
    <submittedName>
        <fullName evidence="2">Uncharacterized protein</fullName>
    </submittedName>
</protein>
<evidence type="ECO:0000313" key="3">
    <source>
        <dbReference type="Proteomes" id="UP000784294"/>
    </source>
</evidence>
<dbReference type="OrthoDB" id="6271244at2759"/>
<evidence type="ECO:0000313" key="2">
    <source>
        <dbReference type="EMBL" id="VEL10189.1"/>
    </source>
</evidence>
<organism evidence="2 3">
    <name type="scientific">Protopolystoma xenopodis</name>
    <dbReference type="NCBI Taxonomy" id="117903"/>
    <lineage>
        <taxon>Eukaryota</taxon>
        <taxon>Metazoa</taxon>
        <taxon>Spiralia</taxon>
        <taxon>Lophotrochozoa</taxon>
        <taxon>Platyhelminthes</taxon>
        <taxon>Monogenea</taxon>
        <taxon>Polyopisthocotylea</taxon>
        <taxon>Polystomatidea</taxon>
        <taxon>Polystomatidae</taxon>
        <taxon>Protopolystoma</taxon>
    </lineage>
</organism>
<evidence type="ECO:0000256" key="1">
    <source>
        <dbReference type="SAM" id="MobiDB-lite"/>
    </source>
</evidence>